<dbReference type="EMBL" id="JAMZIH010009802">
    <property type="protein sequence ID" value="KAJ1669603.1"/>
    <property type="molecule type" value="Genomic_DNA"/>
</dbReference>
<name>A0ACC1HCK7_9FUNG</name>
<dbReference type="Proteomes" id="UP001145114">
    <property type="component" value="Unassembled WGS sequence"/>
</dbReference>
<comment type="caution">
    <text evidence="1">The sequence shown here is derived from an EMBL/GenBank/DDBJ whole genome shotgun (WGS) entry which is preliminary data.</text>
</comment>
<evidence type="ECO:0000313" key="1">
    <source>
        <dbReference type="EMBL" id="KAJ1669603.1"/>
    </source>
</evidence>
<reference evidence="1" key="1">
    <citation type="submission" date="2022-06" db="EMBL/GenBank/DDBJ databases">
        <title>Phylogenomic reconstructions and comparative analyses of Kickxellomycotina fungi.</title>
        <authorList>
            <person name="Reynolds N.K."/>
            <person name="Stajich J.E."/>
            <person name="Barry K."/>
            <person name="Grigoriev I.V."/>
            <person name="Crous P."/>
            <person name="Smith M.E."/>
        </authorList>
    </citation>
    <scope>NUCLEOTIDE SEQUENCE</scope>
    <source>
        <strain evidence="1">RSA 2271</strain>
    </source>
</reference>
<sequence length="120" mass="13683">VNSCLENGNLDIPLDICCSIVDGDRTWNVCVPSRPWGQTSAELLRDVIRSISRHFGDRVKDNMSGDAQHLKNVISRVYRLCQAVTTHCRDNLFVSDFLDMFIVWELFLDVFSETQDGNFA</sequence>
<accession>A0ACC1HCK7</accession>
<feature type="non-terminal residue" evidence="1">
    <location>
        <position position="120"/>
    </location>
</feature>
<organism evidence="1 2">
    <name type="scientific">Spiromyces aspiralis</name>
    <dbReference type="NCBI Taxonomy" id="68401"/>
    <lineage>
        <taxon>Eukaryota</taxon>
        <taxon>Fungi</taxon>
        <taxon>Fungi incertae sedis</taxon>
        <taxon>Zoopagomycota</taxon>
        <taxon>Kickxellomycotina</taxon>
        <taxon>Kickxellomycetes</taxon>
        <taxon>Kickxellales</taxon>
        <taxon>Kickxellaceae</taxon>
        <taxon>Spiromyces</taxon>
    </lineage>
</organism>
<gene>
    <name evidence="1" type="ORF">EV182_008682</name>
</gene>
<evidence type="ECO:0000313" key="2">
    <source>
        <dbReference type="Proteomes" id="UP001145114"/>
    </source>
</evidence>
<keyword evidence="2" id="KW-1185">Reference proteome</keyword>
<feature type="non-terminal residue" evidence="1">
    <location>
        <position position="1"/>
    </location>
</feature>
<proteinExistence type="predicted"/>
<protein>
    <submittedName>
        <fullName evidence="1">Uncharacterized protein</fullName>
    </submittedName>
</protein>